<evidence type="ECO:0000313" key="1">
    <source>
        <dbReference type="EMBL" id="GBN72704.1"/>
    </source>
</evidence>
<dbReference type="AlphaFoldDB" id="A0A4Y2RA89"/>
<name>A0A4Y2RA89_ARAVE</name>
<dbReference type="Proteomes" id="UP000499080">
    <property type="component" value="Unassembled WGS sequence"/>
</dbReference>
<dbReference type="EMBL" id="BGPR01016360">
    <property type="protein sequence ID" value="GBN72704.1"/>
    <property type="molecule type" value="Genomic_DNA"/>
</dbReference>
<reference evidence="1 2" key="1">
    <citation type="journal article" date="2019" name="Sci. Rep.">
        <title>Orb-weaving spider Araneus ventricosus genome elucidates the spidroin gene catalogue.</title>
        <authorList>
            <person name="Kono N."/>
            <person name="Nakamura H."/>
            <person name="Ohtoshi R."/>
            <person name="Moran D.A.P."/>
            <person name="Shinohara A."/>
            <person name="Yoshida Y."/>
            <person name="Fujiwara M."/>
            <person name="Mori M."/>
            <person name="Tomita M."/>
            <person name="Arakawa K."/>
        </authorList>
    </citation>
    <scope>NUCLEOTIDE SEQUENCE [LARGE SCALE GENOMIC DNA]</scope>
</reference>
<organism evidence="1 2">
    <name type="scientific">Araneus ventricosus</name>
    <name type="common">Orbweaver spider</name>
    <name type="synonym">Epeira ventricosa</name>
    <dbReference type="NCBI Taxonomy" id="182803"/>
    <lineage>
        <taxon>Eukaryota</taxon>
        <taxon>Metazoa</taxon>
        <taxon>Ecdysozoa</taxon>
        <taxon>Arthropoda</taxon>
        <taxon>Chelicerata</taxon>
        <taxon>Arachnida</taxon>
        <taxon>Araneae</taxon>
        <taxon>Araneomorphae</taxon>
        <taxon>Entelegynae</taxon>
        <taxon>Araneoidea</taxon>
        <taxon>Araneidae</taxon>
        <taxon>Araneus</taxon>
    </lineage>
</organism>
<protein>
    <submittedName>
        <fullName evidence="1">Uncharacterized protein</fullName>
    </submittedName>
</protein>
<evidence type="ECO:0000313" key="2">
    <source>
        <dbReference type="Proteomes" id="UP000499080"/>
    </source>
</evidence>
<accession>A0A4Y2RA89</accession>
<gene>
    <name evidence="1" type="ORF">AVEN_122012_1</name>
</gene>
<proteinExistence type="predicted"/>
<keyword evidence="2" id="KW-1185">Reference proteome</keyword>
<comment type="caution">
    <text evidence="1">The sequence shown here is derived from an EMBL/GenBank/DDBJ whole genome shotgun (WGS) entry which is preliminary data.</text>
</comment>
<sequence>MRDGSSSAAPMHGGCLAVLTYLTCDRPVRGSSVRHSHLAPTGMVWLFISLFDACSRPKHIRGSSALHFAPPRGRMFGRLILFNVQQLHMTIFGATSTRTNGVMSFALC</sequence>